<feature type="region of interest" description="Disordered" evidence="7">
    <location>
        <begin position="352"/>
        <end position="451"/>
    </location>
</feature>
<reference evidence="10" key="2">
    <citation type="journal article" date="2010" name="Genome Res.">
        <title>Population genomic sequencing of Coccidioides fungi reveals recent hybridization and transposon control.</title>
        <authorList>
            <person name="Neafsey D.E."/>
            <person name="Barker B.M."/>
            <person name="Sharpton T.J."/>
            <person name="Stajich J.E."/>
            <person name="Park D.J."/>
            <person name="Whiston E."/>
            <person name="Hung C.-Y."/>
            <person name="McMahan C."/>
            <person name="White J."/>
            <person name="Sykes S."/>
            <person name="Heiman D."/>
            <person name="Young S."/>
            <person name="Zeng Q."/>
            <person name="Abouelleil A."/>
            <person name="Aftuck L."/>
            <person name="Bessette D."/>
            <person name="Brown A."/>
            <person name="FitzGerald M."/>
            <person name="Lui A."/>
            <person name="Macdonald J.P."/>
            <person name="Priest M."/>
            <person name="Orbach M.J."/>
            <person name="Galgiani J.N."/>
            <person name="Kirkland T.N."/>
            <person name="Cole G.T."/>
            <person name="Birren B.W."/>
            <person name="Henn M.R."/>
            <person name="Taylor J.W."/>
            <person name="Rounsley S.D."/>
        </authorList>
    </citation>
    <scope>GENOME REANNOTATION</scope>
    <source>
        <strain evidence="10">RS</strain>
    </source>
</reference>
<dbReference type="Proteomes" id="UP000001261">
    <property type="component" value="Unassembled WGS sequence"/>
</dbReference>
<evidence type="ECO:0000256" key="2">
    <source>
        <dbReference type="ARBA" id="ARBA00004496"/>
    </source>
</evidence>
<keyword evidence="10" id="KW-1185">Reference proteome</keyword>
<feature type="region of interest" description="Disordered" evidence="7">
    <location>
        <begin position="1"/>
        <end position="127"/>
    </location>
</feature>
<feature type="region of interest" description="Disordered" evidence="7">
    <location>
        <begin position="525"/>
        <end position="591"/>
    </location>
</feature>
<evidence type="ECO:0000259" key="8">
    <source>
        <dbReference type="PROSITE" id="PS50913"/>
    </source>
</evidence>
<reference evidence="10" key="1">
    <citation type="journal article" date="2009" name="Genome Res.">
        <title>Comparative genomic analyses of the human fungal pathogens Coccidioides and their relatives.</title>
        <authorList>
            <person name="Sharpton T.J."/>
            <person name="Stajich J.E."/>
            <person name="Rounsley S.D."/>
            <person name="Gardner M.J."/>
            <person name="Wortman J.R."/>
            <person name="Jordar V.S."/>
            <person name="Maiti R."/>
            <person name="Kodira C.D."/>
            <person name="Neafsey D.E."/>
            <person name="Zeng Q."/>
            <person name="Hung C.-Y."/>
            <person name="McMahan C."/>
            <person name="Muszewska A."/>
            <person name="Grynberg M."/>
            <person name="Mandel M.A."/>
            <person name="Kellner E.M."/>
            <person name="Barker B.M."/>
            <person name="Galgiani J.N."/>
            <person name="Orbach M.J."/>
            <person name="Kirkland T.N."/>
            <person name="Cole G.T."/>
            <person name="Henn M.R."/>
            <person name="Birren B.W."/>
            <person name="Taylor J.W."/>
        </authorList>
    </citation>
    <scope>NUCLEOTIDE SEQUENCE [LARGE SCALE GENOMIC DNA]</scope>
    <source>
        <strain evidence="10">RS</strain>
    </source>
</reference>
<feature type="compositionally biased region" description="Basic and acidic residues" evidence="7">
    <location>
        <begin position="363"/>
        <end position="390"/>
    </location>
</feature>
<feature type="compositionally biased region" description="Basic and acidic residues" evidence="7">
    <location>
        <begin position="982"/>
        <end position="1009"/>
    </location>
</feature>
<evidence type="ECO:0000256" key="1">
    <source>
        <dbReference type="ARBA" id="ARBA00004184"/>
    </source>
</evidence>
<proteinExistence type="predicted"/>
<dbReference type="OMA" id="NIGQDHV"/>
<dbReference type="GeneID" id="4560694"/>
<feature type="compositionally biased region" description="Polar residues" evidence="7">
    <location>
        <begin position="103"/>
        <end position="122"/>
    </location>
</feature>
<feature type="region of interest" description="Disordered" evidence="7">
    <location>
        <begin position="982"/>
        <end position="1139"/>
    </location>
</feature>
<feature type="compositionally biased region" description="Basic and acidic residues" evidence="7">
    <location>
        <begin position="1040"/>
        <end position="1085"/>
    </location>
</feature>
<keyword evidence="4 6" id="KW-0175">Coiled coil</keyword>
<feature type="compositionally biased region" description="Polar residues" evidence="7">
    <location>
        <begin position="254"/>
        <end position="284"/>
    </location>
</feature>
<comment type="subcellular location">
    <subcellularLocation>
        <location evidence="2">Cytoplasm</location>
    </subcellularLocation>
    <subcellularLocation>
        <location evidence="1">Endomembrane system</location>
        <topology evidence="1">Peripheral membrane protein</topology>
    </subcellularLocation>
</comment>
<gene>
    <name evidence="9" type="ORF">CIMG_08889</name>
</gene>
<dbReference type="InterPro" id="IPR000237">
    <property type="entry name" value="GRIP_dom"/>
</dbReference>
<evidence type="ECO:0000256" key="3">
    <source>
        <dbReference type="ARBA" id="ARBA00022490"/>
    </source>
</evidence>
<name>A0A0E1RVL9_COCIM</name>
<organism evidence="9 10">
    <name type="scientific">Coccidioides immitis (strain RS)</name>
    <name type="common">Valley fever fungus</name>
    <dbReference type="NCBI Taxonomy" id="246410"/>
    <lineage>
        <taxon>Eukaryota</taxon>
        <taxon>Fungi</taxon>
        <taxon>Dikarya</taxon>
        <taxon>Ascomycota</taxon>
        <taxon>Pezizomycotina</taxon>
        <taxon>Eurotiomycetes</taxon>
        <taxon>Eurotiomycetidae</taxon>
        <taxon>Onygenales</taxon>
        <taxon>Onygenaceae</taxon>
        <taxon>Coccidioides</taxon>
    </lineage>
</organism>
<keyword evidence="3" id="KW-0963">Cytoplasm</keyword>
<evidence type="ECO:0000313" key="9">
    <source>
        <dbReference type="EMBL" id="EAS30143.1"/>
    </source>
</evidence>
<feature type="compositionally biased region" description="Basic and acidic residues" evidence="7">
    <location>
        <begin position="7"/>
        <end position="19"/>
    </location>
</feature>
<dbReference type="InterPro" id="IPR051952">
    <property type="entry name" value="Golgi-autophagy_related"/>
</dbReference>
<dbReference type="SMART" id="SM00755">
    <property type="entry name" value="Grip"/>
    <property type="match status" value="1"/>
</dbReference>
<feature type="region of interest" description="Disordered" evidence="7">
    <location>
        <begin position="222"/>
        <end position="311"/>
    </location>
</feature>
<feature type="compositionally biased region" description="Low complexity" evidence="7">
    <location>
        <begin position="28"/>
        <end position="43"/>
    </location>
</feature>
<accession>A0A0E1RVL9</accession>
<dbReference type="FunCoup" id="A0A0E1RVL9">
    <property type="interactions" value="102"/>
</dbReference>
<sequence length="1188" mass="133751">MLSRIRGAIDARIAEEQARQRGAQETLSRSNSARRANPSPARRPSTRVKRGNSFLAKNPDPSEFDAEFVVGDDDSSTRTSTPRPESANNMADGGGELDEKATLNESGSAAPTSLLGKSSGQTPADLPTDVRVKLRRLDKLESKYQELLKAYRIAHARVLSIEPFEAALRENTPLTSISEPRALTEYLNQLTLKGDMVVDELKRVTAERDDFKKKLESAEKSTREVWDEVANLKRSQPGDEKKTAPEGEDVNGNDLPSIQTTSSAGDDSLDNSQKSPTTSITSRAASIRGLFSPRAKPVMSPPPPPEENEEFFSFDNEIPRLESEVHEKEQEIESLKAQVKTLTGDLSVARESTEGMAHSLEAATRDVSELRDKNDRLESRFKDERHDLREQIISLESKLRTTESELRRSSTSMDDVNSQLKKTREELRQIKDTAESQSAEGDGQKSADKKRLEVLQGVVTNLKSQLKDAESTIKSLQTDLSASKADATRAQRIVDFIDSGLKENEKWKDAKELISGGQSANFEDIRQDLIAPASQLAPVSTSTPSAPGGKKKNKKKKKGGRSEPEGGTKEAATKQVHEPTPPNISSADAIRELEDKVTKLGSELAEKDAAIDRLHGKLKGEDNLREEIESLRDDLMNIGQDHVEAKDKVKELLAQKAALEKTIQDLESEIVTLKTSSASASSDAEKVHKDLMTEFEDLKVKAVTLETDLSAAQQLAASRFKDLADLRQALQKIQPELRTLRQESADLKTTKEELKNKTAELGRVERKQEDLRVEIKDLKSAIGDKDAEVRTLNQKIAQETNSRLKAEQALEVAQSDLRYSESQKQEAVEKHEQTSKDLNKTQEQLQSAKSKVRELEEQVSKLNREIESLHDEIQLKTAQHASAQSLMNSMRDQTSEMAMQIKEVRERCESLEEELSDAQRLLSERTREGETMRRLLSEVELRTEHKVRDFKERLETAIEERDRAEDEANIIGRRRAREMEELKSKAREAERALRRAEEDKEELEHAQKEWKRRREQFEAEMERSRQELTDVKEAMAQLRDALDESEKQARELEKERSELRRSVEETNQRLEKLRKTNKSLSEDLKAIQAGKGRVESGNRSPRSSIDSGRRRGVMSPPPRARNESLARSEATTGPGAGNIDHVYLKNVLLQFLEQKDKNYQKQLIPVLGMLLHFDANDEQRWMSAISSK</sequence>
<dbReference type="AlphaFoldDB" id="A0A0E1RVL9"/>
<feature type="domain" description="GRIP" evidence="8">
    <location>
        <begin position="1134"/>
        <end position="1184"/>
    </location>
</feature>
<protein>
    <submittedName>
        <fullName evidence="9">Viral A-type inclusion protein repeat protein</fullName>
    </submittedName>
</protein>
<dbReference type="PROSITE" id="PS50913">
    <property type="entry name" value="GRIP"/>
    <property type="match status" value="1"/>
</dbReference>
<keyword evidence="5" id="KW-0472">Membrane</keyword>
<feature type="region of interest" description="Disordered" evidence="7">
    <location>
        <begin position="815"/>
        <end position="852"/>
    </location>
</feature>
<feature type="compositionally biased region" description="Acidic residues" evidence="7">
    <location>
        <begin position="62"/>
        <end position="74"/>
    </location>
</feature>
<feature type="compositionally biased region" description="Basic and acidic residues" evidence="7">
    <location>
        <begin position="818"/>
        <end position="840"/>
    </location>
</feature>
<feature type="compositionally biased region" description="Basic and acidic residues" evidence="7">
    <location>
        <begin position="442"/>
        <end position="451"/>
    </location>
</feature>
<dbReference type="KEGG" id="cim:CIMG_08889"/>
<evidence type="ECO:0000256" key="4">
    <source>
        <dbReference type="ARBA" id="ARBA00023054"/>
    </source>
</evidence>
<dbReference type="PANTHER" id="PTHR23157">
    <property type="entry name" value="GRIP AND COILED-COIL DOMAIN-CONTAINING PROTEIN 1"/>
    <property type="match status" value="1"/>
</dbReference>
<evidence type="ECO:0000256" key="7">
    <source>
        <dbReference type="SAM" id="MobiDB-lite"/>
    </source>
</evidence>
<dbReference type="Pfam" id="PF01465">
    <property type="entry name" value="GRIP"/>
    <property type="match status" value="1"/>
</dbReference>
<dbReference type="InParanoid" id="A0A0E1RVL9"/>
<dbReference type="EMBL" id="GG704913">
    <property type="protein sequence ID" value="EAS30143.1"/>
    <property type="molecule type" value="Genomic_DNA"/>
</dbReference>
<dbReference type="STRING" id="246410.A0A0E1RVL9"/>
<dbReference type="PANTHER" id="PTHR23157:SF25">
    <property type="entry name" value="GRIP AND COILED-COIL DOMAIN-CONTAINING PROTEIN 1"/>
    <property type="match status" value="1"/>
</dbReference>
<feature type="compositionally biased region" description="Basic residues" evidence="7">
    <location>
        <begin position="549"/>
        <end position="559"/>
    </location>
</feature>
<evidence type="ECO:0000256" key="5">
    <source>
        <dbReference type="ARBA" id="ARBA00023136"/>
    </source>
</evidence>
<feature type="compositionally biased region" description="Basic and acidic residues" evidence="7">
    <location>
        <begin position="422"/>
        <end position="434"/>
    </location>
</feature>
<dbReference type="GO" id="GO:0005794">
    <property type="term" value="C:Golgi apparatus"/>
    <property type="evidence" value="ECO:0007669"/>
    <property type="project" value="TreeGrafter"/>
</dbReference>
<evidence type="ECO:0000313" key="10">
    <source>
        <dbReference type="Proteomes" id="UP000001261"/>
    </source>
</evidence>
<feature type="coiled-coil region" evidence="6">
    <location>
        <begin position="130"/>
        <end position="157"/>
    </location>
</feature>
<feature type="compositionally biased region" description="Basic and acidic residues" evidence="7">
    <location>
        <begin position="560"/>
        <end position="577"/>
    </location>
</feature>
<dbReference type="Gene3D" id="1.10.287.1490">
    <property type="match status" value="2"/>
</dbReference>
<feature type="compositionally biased region" description="Basic and acidic residues" evidence="7">
    <location>
        <begin position="236"/>
        <end position="245"/>
    </location>
</feature>
<dbReference type="OrthoDB" id="1926336at2759"/>
<feature type="compositionally biased region" description="Polar residues" evidence="7">
    <location>
        <begin position="1097"/>
        <end position="1106"/>
    </location>
</feature>
<feature type="compositionally biased region" description="Basic and acidic residues" evidence="7">
    <location>
        <begin position="1015"/>
        <end position="1033"/>
    </location>
</feature>
<evidence type="ECO:0000256" key="6">
    <source>
        <dbReference type="SAM" id="Coils"/>
    </source>
</evidence>
<feature type="compositionally biased region" description="Basic and acidic residues" evidence="7">
    <location>
        <begin position="397"/>
        <end position="408"/>
    </location>
</feature>
<dbReference type="VEuPathDB" id="FungiDB:CIMG_08889"/>
<dbReference type="RefSeq" id="XP_001241726.1">
    <property type="nucleotide sequence ID" value="XM_001241725.2"/>
</dbReference>